<protein>
    <submittedName>
        <fullName evidence="8">Uncharacterized protein</fullName>
    </submittedName>
</protein>
<evidence type="ECO:0000313" key="8">
    <source>
        <dbReference type="EMBL" id="GAU95945.1"/>
    </source>
</evidence>
<evidence type="ECO:0000256" key="6">
    <source>
        <dbReference type="SAM" id="MobiDB-lite"/>
    </source>
</evidence>
<feature type="transmembrane region" description="Helical" evidence="7">
    <location>
        <begin position="209"/>
        <end position="241"/>
    </location>
</feature>
<dbReference type="PANTHER" id="PTHR21716:SF4">
    <property type="entry name" value="TRANSMEMBRANE PROTEIN 245"/>
    <property type="match status" value="1"/>
</dbReference>
<gene>
    <name evidence="8" type="primary">RvY_07462</name>
    <name evidence="8" type="synonym">RvY_07462.1</name>
    <name evidence="8" type="ORF">RvY_07462-1</name>
</gene>
<evidence type="ECO:0000256" key="1">
    <source>
        <dbReference type="ARBA" id="ARBA00004141"/>
    </source>
</evidence>
<feature type="transmembrane region" description="Helical" evidence="7">
    <location>
        <begin position="151"/>
        <end position="175"/>
    </location>
</feature>
<name>A0A1D1V5D8_RAMVA</name>
<dbReference type="PANTHER" id="PTHR21716">
    <property type="entry name" value="TRANSMEMBRANE PROTEIN"/>
    <property type="match status" value="1"/>
</dbReference>
<dbReference type="Proteomes" id="UP000186922">
    <property type="component" value="Unassembled WGS sequence"/>
</dbReference>
<evidence type="ECO:0000256" key="4">
    <source>
        <dbReference type="ARBA" id="ARBA00022989"/>
    </source>
</evidence>
<comment type="similarity">
    <text evidence="2">Belongs to the autoinducer-2 exporter (AI-2E) (TC 2.A.86) family.</text>
</comment>
<keyword evidence="5 7" id="KW-0472">Membrane</keyword>
<reference evidence="8 9" key="1">
    <citation type="journal article" date="2016" name="Nat. Commun.">
        <title>Extremotolerant tardigrade genome and improved radiotolerance of human cultured cells by tardigrade-unique protein.</title>
        <authorList>
            <person name="Hashimoto T."/>
            <person name="Horikawa D.D."/>
            <person name="Saito Y."/>
            <person name="Kuwahara H."/>
            <person name="Kozuka-Hata H."/>
            <person name="Shin-I T."/>
            <person name="Minakuchi Y."/>
            <person name="Ohishi K."/>
            <person name="Motoyama A."/>
            <person name="Aizu T."/>
            <person name="Enomoto A."/>
            <person name="Kondo K."/>
            <person name="Tanaka S."/>
            <person name="Hara Y."/>
            <person name="Koshikawa S."/>
            <person name="Sagara H."/>
            <person name="Miura T."/>
            <person name="Yokobori S."/>
            <person name="Miyagawa K."/>
            <person name="Suzuki Y."/>
            <person name="Kubo T."/>
            <person name="Oyama M."/>
            <person name="Kohara Y."/>
            <person name="Fujiyama A."/>
            <person name="Arakawa K."/>
            <person name="Katayama T."/>
            <person name="Toyoda A."/>
            <person name="Kunieda T."/>
        </authorList>
    </citation>
    <scope>NUCLEOTIDE SEQUENCE [LARGE SCALE GENOMIC DNA]</scope>
    <source>
        <strain evidence="8 9">YOKOZUNA-1</strain>
    </source>
</reference>
<dbReference type="GO" id="GO:0016020">
    <property type="term" value="C:membrane"/>
    <property type="evidence" value="ECO:0007669"/>
    <property type="project" value="UniProtKB-SubCell"/>
</dbReference>
<evidence type="ECO:0000256" key="5">
    <source>
        <dbReference type="ARBA" id="ARBA00023136"/>
    </source>
</evidence>
<evidence type="ECO:0000256" key="3">
    <source>
        <dbReference type="ARBA" id="ARBA00022692"/>
    </source>
</evidence>
<evidence type="ECO:0000256" key="7">
    <source>
        <dbReference type="SAM" id="Phobius"/>
    </source>
</evidence>
<evidence type="ECO:0000256" key="2">
    <source>
        <dbReference type="ARBA" id="ARBA00009773"/>
    </source>
</evidence>
<keyword evidence="4 7" id="KW-1133">Transmembrane helix</keyword>
<dbReference type="OrthoDB" id="5970161at2759"/>
<keyword evidence="3 7" id="KW-0812">Transmembrane</keyword>
<feature type="transmembrane region" description="Helical" evidence="7">
    <location>
        <begin position="82"/>
        <end position="100"/>
    </location>
</feature>
<keyword evidence="9" id="KW-1185">Reference proteome</keyword>
<accession>A0A1D1V5D8</accession>
<feature type="transmembrane region" description="Helical" evidence="7">
    <location>
        <begin position="390"/>
        <end position="419"/>
    </location>
</feature>
<comment type="caution">
    <text evidence="8">The sequence shown here is derived from an EMBL/GenBank/DDBJ whole genome shotgun (WGS) entry which is preliminary data.</text>
</comment>
<organism evidence="8 9">
    <name type="scientific">Ramazzottius varieornatus</name>
    <name type="common">Water bear</name>
    <name type="synonym">Tardigrade</name>
    <dbReference type="NCBI Taxonomy" id="947166"/>
    <lineage>
        <taxon>Eukaryota</taxon>
        <taxon>Metazoa</taxon>
        <taxon>Ecdysozoa</taxon>
        <taxon>Tardigrada</taxon>
        <taxon>Eutardigrada</taxon>
        <taxon>Parachela</taxon>
        <taxon>Hypsibioidea</taxon>
        <taxon>Ramazzottiidae</taxon>
        <taxon>Ramazzottius</taxon>
    </lineage>
</organism>
<dbReference type="EMBL" id="BDGG01000003">
    <property type="protein sequence ID" value="GAU95945.1"/>
    <property type="molecule type" value="Genomic_DNA"/>
</dbReference>
<feature type="transmembrane region" description="Helical" evidence="7">
    <location>
        <begin position="112"/>
        <end position="130"/>
    </location>
</feature>
<feature type="transmembrane region" description="Helical" evidence="7">
    <location>
        <begin position="484"/>
        <end position="508"/>
    </location>
</feature>
<comment type="subcellular location">
    <subcellularLocation>
        <location evidence="1">Membrane</location>
        <topology evidence="1">Multi-pass membrane protein</topology>
    </subcellularLocation>
</comment>
<feature type="region of interest" description="Disordered" evidence="6">
    <location>
        <begin position="350"/>
        <end position="380"/>
    </location>
</feature>
<sequence>MDSITCGCTYCRRRTNACLNGQTSGGRCERSNTAPASSLFSTSSVMDFVSTMAGDAFKRNDRVRRESVAEGGGEEERQLRTALLNGFGQFFIVILVYVGYQVYQLLDPFLRPLSWALLVGIVLYPFKMALARWGKNWVNHLKATDTPLAVGILRVPLGLTDTALEHVGGIVVGIVKEHTVLILWAGVFYSLGGLFNFMIYVFNIDVIAAMYLALGLVVTIAASNWVWVIVLAHGFALIFYWNSENEKETIINMATPVYLALAIHLTAWFGIIAVPLVLFCGAVLVIGLAAEARTLMQRFRHHKTQALHQEKIAEWGRFAALSPWNFSWWPLLVKVQTHITEGQLAVDPHSSRADLDGMATAGDTTDPAESITEAEDSQGNEPESTRYLRLLWRVFVVVQLLKNPGLIPLVLFPAAYTYIKHAIPKSTYYQTFAEWVRQMYDKVKDELGDRRKALVPKPVFGLYKMATYGNRKILTILGNTIDEAAANLMICLMFLFSIFAGGFVVVQVQQETAYMVRMSGCGYRYHPGQRQRGFDRVDGNIGAVFCYCVLLPVRRFHLEHDFLPCFAVVIAEFE</sequence>
<feature type="transmembrane region" description="Helical" evidence="7">
    <location>
        <begin position="181"/>
        <end position="202"/>
    </location>
</feature>
<dbReference type="AlphaFoldDB" id="A0A1D1V5D8"/>
<dbReference type="InterPro" id="IPR002549">
    <property type="entry name" value="AI-2E-like"/>
</dbReference>
<feature type="transmembrane region" description="Helical" evidence="7">
    <location>
        <begin position="261"/>
        <end position="290"/>
    </location>
</feature>
<proteinExistence type="inferred from homology"/>
<evidence type="ECO:0000313" key="9">
    <source>
        <dbReference type="Proteomes" id="UP000186922"/>
    </source>
</evidence>